<keyword evidence="2" id="KW-1185">Reference proteome</keyword>
<dbReference type="InterPro" id="IPR021246">
    <property type="entry name" value="DUF2797"/>
</dbReference>
<proteinExistence type="predicted"/>
<reference evidence="1 2" key="1">
    <citation type="submission" date="2019-07" db="EMBL/GenBank/DDBJ databases">
        <title>Thalassofilum flectens gen. nov., sp. nov., a novel moderate thermophilic anaerobe from a shallow sea hot spring in Kunashir Island (Russia), representing a new family in the order Bacteroidales, and proposal of Thalassofilacea fam. nov.</title>
        <authorList>
            <person name="Kochetkova T.V."/>
            <person name="Podosokorskaya O.A."/>
            <person name="Novikov A."/>
            <person name="Elcheninov A.G."/>
            <person name="Toshchakov S.V."/>
            <person name="Kublanov I.V."/>
        </authorList>
    </citation>
    <scope>NUCLEOTIDE SEQUENCE [LARGE SCALE GENOMIC DNA]</scope>
    <source>
        <strain evidence="1 2">38-H</strain>
    </source>
</reference>
<dbReference type="RefSeq" id="WP_173076139.1">
    <property type="nucleotide sequence ID" value="NZ_CP041345.1"/>
</dbReference>
<accession>A0A7D4AYI8</accession>
<dbReference type="Proteomes" id="UP000500961">
    <property type="component" value="Chromosome"/>
</dbReference>
<sequence length="268" mass="30945">MKGVLRKMKFENEGGEYQVKPSYYIELEEGMLKMNDLVGQSIGLRYQHEIYCISCGKKIKKSYGQGFCYPCFIKVPEAEECVLRPELCRAHEGIARDIKFAEENCLVDHFVYLAWTGGLKVGVTRYHQIPTRWVDQGATYAIKICKTPNRYSAGIIEEELKAILSDKTAWQRMLKDREEVPKDFLAEKAKALEFLNGKGFDYRPEEDIVYTITYPKVETLQKIKSLNLDKVDFIEEKLIGIKGQYLIFESGTVFNVRNHTGYLVEFSV</sequence>
<evidence type="ECO:0000313" key="1">
    <source>
        <dbReference type="EMBL" id="QKG80914.1"/>
    </source>
</evidence>
<gene>
    <name evidence="1" type="ORF">FHG85_11785</name>
</gene>
<protein>
    <submittedName>
        <fullName evidence="1">DUF2797 domain-containing protein</fullName>
    </submittedName>
</protein>
<evidence type="ECO:0000313" key="2">
    <source>
        <dbReference type="Proteomes" id="UP000500961"/>
    </source>
</evidence>
<dbReference type="EMBL" id="CP041345">
    <property type="protein sequence ID" value="QKG80914.1"/>
    <property type="molecule type" value="Genomic_DNA"/>
</dbReference>
<name>A0A7D4AYI8_9BACT</name>
<dbReference type="AlphaFoldDB" id="A0A7D4AYI8"/>
<dbReference type="Pfam" id="PF10977">
    <property type="entry name" value="DUF2797"/>
    <property type="match status" value="1"/>
</dbReference>
<dbReference type="KEGG" id="ttz:FHG85_11785"/>
<organism evidence="1 2">
    <name type="scientific">Tenuifilum thalassicum</name>
    <dbReference type="NCBI Taxonomy" id="2590900"/>
    <lineage>
        <taxon>Bacteria</taxon>
        <taxon>Pseudomonadati</taxon>
        <taxon>Bacteroidota</taxon>
        <taxon>Bacteroidia</taxon>
        <taxon>Bacteroidales</taxon>
        <taxon>Tenuifilaceae</taxon>
        <taxon>Tenuifilum</taxon>
    </lineage>
</organism>